<reference evidence="2 3" key="1">
    <citation type="submission" date="2023-07" db="EMBL/GenBank/DDBJ databases">
        <title>Sorghum-associated microbial communities from plants grown in Nebraska, USA.</title>
        <authorList>
            <person name="Schachtman D."/>
        </authorList>
    </citation>
    <scope>NUCLEOTIDE SEQUENCE [LARGE SCALE GENOMIC DNA]</scope>
    <source>
        <strain evidence="2 3">DS1316</strain>
    </source>
</reference>
<evidence type="ECO:0000313" key="3">
    <source>
        <dbReference type="Proteomes" id="UP001264340"/>
    </source>
</evidence>
<organism evidence="2 3">
    <name type="scientific">Paraburkholderia terricola</name>
    <dbReference type="NCBI Taxonomy" id="169427"/>
    <lineage>
        <taxon>Bacteria</taxon>
        <taxon>Pseudomonadati</taxon>
        <taxon>Pseudomonadota</taxon>
        <taxon>Betaproteobacteria</taxon>
        <taxon>Burkholderiales</taxon>
        <taxon>Burkholderiaceae</taxon>
        <taxon>Paraburkholderia</taxon>
    </lineage>
</organism>
<accession>A0ABU1LM54</accession>
<name>A0ABU1LM54_9BURK</name>
<dbReference type="Proteomes" id="UP001264340">
    <property type="component" value="Unassembled WGS sequence"/>
</dbReference>
<evidence type="ECO:0008006" key="4">
    <source>
        <dbReference type="Google" id="ProtNLM"/>
    </source>
</evidence>
<protein>
    <recommendedName>
        <fullName evidence="4">Zinc-ribbon domain-containing protein</fullName>
    </recommendedName>
</protein>
<comment type="caution">
    <text evidence="2">The sequence shown here is derived from an EMBL/GenBank/DDBJ whole genome shotgun (WGS) entry which is preliminary data.</text>
</comment>
<gene>
    <name evidence="2" type="ORF">J2804_001013</name>
</gene>
<evidence type="ECO:0000313" key="2">
    <source>
        <dbReference type="EMBL" id="MDR6407625.1"/>
    </source>
</evidence>
<keyword evidence="3" id="KW-1185">Reference proteome</keyword>
<feature type="region of interest" description="Disordered" evidence="1">
    <location>
        <begin position="322"/>
        <end position="349"/>
    </location>
</feature>
<sequence length="349" mass="37009">MTSDQRDSRQCGHCGAPLAGRFTRCPSCHARAADTLDSLDSLDSLDTRFAPPRSLNVPLHDSSPIVTTPLPARGIWRPASRALVNPYDIAEEPVVELSAYQRLRQPVAISASALVVASAVYLGFIHGDDSSVGTPVVVSGKVTTQAAKAPIAAARPSVVIAQQPAAARAVPVRPPPVSPQVASPPPPPPPPARRVIAAAPAIAAMPPPQRTPSTKTNDQPDKPRTDVSRHLKAARASLEQNNLSATKARLAAAVAAQPANRDALNLRTTVNTREQQRDALLNLARACGYVSRWACMWRNASNALQVDSSSKEAQRLATLAMHESAFENTPPAEPAAEPTPEIRSPSNHH</sequence>
<feature type="compositionally biased region" description="Pro residues" evidence="1">
    <location>
        <begin position="172"/>
        <end position="192"/>
    </location>
</feature>
<feature type="compositionally biased region" description="Low complexity" evidence="1">
    <location>
        <begin position="193"/>
        <end position="204"/>
    </location>
</feature>
<evidence type="ECO:0000256" key="1">
    <source>
        <dbReference type="SAM" id="MobiDB-lite"/>
    </source>
</evidence>
<dbReference type="EMBL" id="JAVDRP010000002">
    <property type="protein sequence ID" value="MDR6407625.1"/>
    <property type="molecule type" value="Genomic_DNA"/>
</dbReference>
<feature type="region of interest" description="Disordered" evidence="1">
    <location>
        <begin position="170"/>
        <end position="231"/>
    </location>
</feature>
<dbReference type="RefSeq" id="WP_310118936.1">
    <property type="nucleotide sequence ID" value="NZ_JAVDQV010000002.1"/>
</dbReference>
<feature type="compositionally biased region" description="Basic and acidic residues" evidence="1">
    <location>
        <begin position="218"/>
        <end position="229"/>
    </location>
</feature>
<proteinExistence type="predicted"/>